<dbReference type="InterPro" id="IPR023393">
    <property type="entry name" value="START-like_dom_sf"/>
</dbReference>
<dbReference type="RefSeq" id="WP_189959516.1">
    <property type="nucleotide sequence ID" value="NZ_BMVG01000066.1"/>
</dbReference>
<evidence type="ECO:0000313" key="1">
    <source>
        <dbReference type="EMBL" id="GHE15673.1"/>
    </source>
</evidence>
<dbReference type="SUPFAM" id="SSF55961">
    <property type="entry name" value="Bet v1-like"/>
    <property type="match status" value="2"/>
</dbReference>
<proteinExistence type="predicted"/>
<dbReference type="AlphaFoldDB" id="A0A918YT48"/>
<accession>A0A918YT48</accession>
<keyword evidence="2" id="KW-1185">Reference proteome</keyword>
<reference evidence="1" key="1">
    <citation type="journal article" date="2014" name="Int. J. Syst. Evol. Microbiol.">
        <title>Complete genome sequence of Corynebacterium casei LMG S-19264T (=DSM 44701T), isolated from a smear-ripened cheese.</title>
        <authorList>
            <consortium name="US DOE Joint Genome Institute (JGI-PGF)"/>
            <person name="Walter F."/>
            <person name="Albersmeier A."/>
            <person name="Kalinowski J."/>
            <person name="Ruckert C."/>
        </authorList>
    </citation>
    <scope>NUCLEOTIDE SEQUENCE</scope>
    <source>
        <strain evidence="1">JCM 4714</strain>
    </source>
</reference>
<comment type="caution">
    <text evidence="1">The sequence shown here is derived from an EMBL/GenBank/DDBJ whole genome shotgun (WGS) entry which is preliminary data.</text>
</comment>
<evidence type="ECO:0008006" key="3">
    <source>
        <dbReference type="Google" id="ProtNLM"/>
    </source>
</evidence>
<dbReference type="EMBL" id="BMVG01000066">
    <property type="protein sequence ID" value="GHE15673.1"/>
    <property type="molecule type" value="Genomic_DNA"/>
</dbReference>
<reference evidence="1" key="2">
    <citation type="submission" date="2020-09" db="EMBL/GenBank/DDBJ databases">
        <authorList>
            <person name="Sun Q."/>
            <person name="Ohkuma M."/>
        </authorList>
    </citation>
    <scope>NUCLEOTIDE SEQUENCE</scope>
    <source>
        <strain evidence="1">JCM 4714</strain>
    </source>
</reference>
<dbReference type="Pfam" id="PF10604">
    <property type="entry name" value="Polyketide_cyc2"/>
    <property type="match status" value="2"/>
</dbReference>
<gene>
    <name evidence="1" type="ORF">GCM10010339_91100</name>
</gene>
<dbReference type="InterPro" id="IPR019587">
    <property type="entry name" value="Polyketide_cyclase/dehydratase"/>
</dbReference>
<name>A0A918YT48_9ACTN</name>
<sequence>MSSQRVHSAQHTVSVAAPAGVVYGLLADAPRWPVLLPSYVHVERIDFDGTEEDLRLWDLRYGHVRSCLSHRVLRARERRVEFEQRDALLPEGPTTGTWSVEPDGEHQCLLTLRQERPAGPGESPASLQTDVRAELEALRAAAERWDRMDELLLSFEDSVYVAGSSELVYDFLYRIEDWAELVPHVEWSEVTEDQPGVQMTVLHTCATETGETTVSEAVRLCFPAAGRIVHKETVTPDLVAAHCGEWYLEPDATGVRVVSAHTVMLRERAVEAALGGGALLVDARRYVREWLGRMSTEVLSLVRWRAESAVRRLR</sequence>
<evidence type="ECO:0000313" key="2">
    <source>
        <dbReference type="Proteomes" id="UP000655443"/>
    </source>
</evidence>
<organism evidence="1 2">
    <name type="scientific">Streptomyces alanosinicus</name>
    <dbReference type="NCBI Taxonomy" id="68171"/>
    <lineage>
        <taxon>Bacteria</taxon>
        <taxon>Bacillati</taxon>
        <taxon>Actinomycetota</taxon>
        <taxon>Actinomycetes</taxon>
        <taxon>Kitasatosporales</taxon>
        <taxon>Streptomycetaceae</taxon>
        <taxon>Streptomyces</taxon>
    </lineage>
</organism>
<dbReference type="Proteomes" id="UP000655443">
    <property type="component" value="Unassembled WGS sequence"/>
</dbReference>
<dbReference type="Gene3D" id="3.30.530.20">
    <property type="match status" value="2"/>
</dbReference>
<protein>
    <recommendedName>
        <fullName evidence="3">Aromatase</fullName>
    </recommendedName>
</protein>